<dbReference type="InterPro" id="IPR008949">
    <property type="entry name" value="Isoprenoid_synthase_dom_sf"/>
</dbReference>
<dbReference type="Gene3D" id="1.10.600.10">
    <property type="entry name" value="Farnesyl Diphosphate Synthase"/>
    <property type="match status" value="1"/>
</dbReference>
<protein>
    <recommendedName>
        <fullName evidence="3">Terpene synthase</fullName>
    </recommendedName>
</protein>
<dbReference type="SUPFAM" id="SSF48576">
    <property type="entry name" value="Terpenoid synthases"/>
    <property type="match status" value="1"/>
</dbReference>
<evidence type="ECO:0000313" key="1">
    <source>
        <dbReference type="EMBL" id="SCZ61830.1"/>
    </source>
</evidence>
<gene>
    <name evidence="1" type="ORF">SAMN02982990_01792</name>
</gene>
<dbReference type="AlphaFoldDB" id="A0A1G5QJU8"/>
<dbReference type="OrthoDB" id="2989600at2"/>
<proteinExistence type="predicted"/>
<dbReference type="GeneID" id="45656326"/>
<dbReference type="Proteomes" id="UP000183223">
    <property type="component" value="Unassembled WGS sequence"/>
</dbReference>
<keyword evidence="2" id="KW-1185">Reference proteome</keyword>
<name>A0A1G5QJU8_PHOLU</name>
<evidence type="ECO:0000313" key="2">
    <source>
        <dbReference type="Proteomes" id="UP000183223"/>
    </source>
</evidence>
<organism evidence="1 2">
    <name type="scientific">Photorhabdus luminescens</name>
    <name type="common">Xenorhabdus luminescens</name>
    <dbReference type="NCBI Taxonomy" id="29488"/>
    <lineage>
        <taxon>Bacteria</taxon>
        <taxon>Pseudomonadati</taxon>
        <taxon>Pseudomonadota</taxon>
        <taxon>Gammaproteobacteria</taxon>
        <taxon>Enterobacterales</taxon>
        <taxon>Morganellaceae</taxon>
        <taxon>Photorhabdus</taxon>
    </lineage>
</organism>
<dbReference type="EMBL" id="FMWJ01000006">
    <property type="protein sequence ID" value="SCZ61830.1"/>
    <property type="molecule type" value="Genomic_DNA"/>
</dbReference>
<reference evidence="2" key="1">
    <citation type="submission" date="2016-10" db="EMBL/GenBank/DDBJ databases">
        <authorList>
            <person name="Varghese N."/>
            <person name="Submissions S."/>
        </authorList>
    </citation>
    <scope>NUCLEOTIDE SEQUENCE [LARGE SCALE GENOMIC DNA]</scope>
    <source>
        <strain evidence="2">ATCC 29999</strain>
    </source>
</reference>
<dbReference type="RefSeq" id="WP_049583307.1">
    <property type="nucleotide sequence ID" value="NZ_CAWQXX010000025.1"/>
</dbReference>
<accession>A0A1G5QJU8</accession>
<dbReference type="Pfam" id="PF19086">
    <property type="entry name" value="Terpene_syn_C_2"/>
    <property type="match status" value="1"/>
</dbReference>
<evidence type="ECO:0008006" key="3">
    <source>
        <dbReference type="Google" id="ProtNLM"/>
    </source>
</evidence>
<sequence length="364" mass="42470">MNIIKILPIPNPLPYMSHPLVNAEDPENCEIEAASREYADRFRLYSDETQRRRLWQMGSARLAGLMYPKGSKELLQVGSDFVMWGFAYDDEYCDEGPLSVNPAAFIHNAAQLQRALESPEYPVNNDRYARAMRDLRIRLDRYASPTLAGRFFEGMRTYIMAEMWKAVEPKPLLDDYLVMRMYGGGSWAYPVLNHIIAGINISQDEFKDRRVCALSEMISSLTAWDLELYAYIKEQARAVDDKQHNVISVMCRQYGYTVEQSMEHYWELRWRVVSLFLRLQKEVLVTSSLEVRDYINGLTTYYSGCLLWVRTCKRYCSISGLSYDDVFEGGEFTDILPPESFESLGLPSFEWWWEYDPVRKTHIN</sequence>